<evidence type="ECO:0000313" key="4">
    <source>
        <dbReference type="Proteomes" id="UP000094020"/>
    </source>
</evidence>
<evidence type="ECO:0000313" key="3">
    <source>
        <dbReference type="EMBL" id="WWC70419.1"/>
    </source>
</evidence>
<organism evidence="2">
    <name type="scientific">Kwoniella pini CBS 10737</name>
    <dbReference type="NCBI Taxonomy" id="1296096"/>
    <lineage>
        <taxon>Eukaryota</taxon>
        <taxon>Fungi</taxon>
        <taxon>Dikarya</taxon>
        <taxon>Basidiomycota</taxon>
        <taxon>Agaricomycotina</taxon>
        <taxon>Tremellomycetes</taxon>
        <taxon>Tremellales</taxon>
        <taxon>Cryptococcaceae</taxon>
        <taxon>Kwoniella</taxon>
    </lineage>
</organism>
<feature type="coiled-coil region" evidence="1">
    <location>
        <begin position="1790"/>
        <end position="1817"/>
    </location>
</feature>
<proteinExistence type="predicted"/>
<reference evidence="3" key="4">
    <citation type="submission" date="2024-02" db="EMBL/GenBank/DDBJ databases">
        <title>Comparative genomics of Cryptococcus and Kwoniella reveals pathogenesis evolution and contrasting modes of karyotype evolution via chromosome fusion or intercentromeric recombination.</title>
        <authorList>
            <person name="Coelho M.A."/>
            <person name="David-Palma M."/>
            <person name="Shea T."/>
            <person name="Bowers K."/>
            <person name="McGinley-Smith S."/>
            <person name="Mohammad A.W."/>
            <person name="Gnirke A."/>
            <person name="Yurkov A.M."/>
            <person name="Nowrousian M."/>
            <person name="Sun S."/>
            <person name="Cuomo C.A."/>
            <person name="Heitman J."/>
        </authorList>
    </citation>
    <scope>NUCLEOTIDE SEQUENCE</scope>
    <source>
        <strain evidence="3">CBS 10737</strain>
    </source>
</reference>
<gene>
    <name evidence="2" type="ORF">I206_04051</name>
    <name evidence="3" type="ORF">I206_104370</name>
</gene>
<dbReference type="Proteomes" id="UP000094020">
    <property type="component" value="Chromosome 5"/>
</dbReference>
<reference evidence="2" key="3">
    <citation type="submission" date="2016-07" db="EMBL/GenBank/DDBJ databases">
        <title>Evolution of pathogenesis and genome organization in the Tremellales.</title>
        <authorList>
            <person name="Cuomo C."/>
            <person name="Litvintseva A."/>
            <person name="Heitman J."/>
            <person name="Chen Y."/>
            <person name="Sun S."/>
            <person name="Springer D."/>
            <person name="Dromer F."/>
            <person name="Young S."/>
            <person name="Zeng Q."/>
            <person name="Chapman S."/>
            <person name="Gujja S."/>
            <person name="Saif S."/>
            <person name="Birren B."/>
        </authorList>
    </citation>
    <scope>NUCLEOTIDE SEQUENCE</scope>
    <source>
        <strain evidence="2">CBS 10737</strain>
    </source>
</reference>
<keyword evidence="1" id="KW-0175">Coiled coil</keyword>
<name>A0A1B9I1V4_9TREE</name>
<dbReference type="RefSeq" id="XP_019010749.1">
    <property type="nucleotide sequence ID" value="XM_019155791.1"/>
</dbReference>
<keyword evidence="4" id="KW-1185">Reference proteome</keyword>
<dbReference type="KEGG" id="kpin:30172420"/>
<dbReference type="EMBL" id="KI894011">
    <property type="protein sequence ID" value="OCF49530.1"/>
    <property type="molecule type" value="Genomic_DNA"/>
</dbReference>
<feature type="coiled-coil region" evidence="1">
    <location>
        <begin position="1887"/>
        <end position="1925"/>
    </location>
</feature>
<sequence length="2622" mass="289805">MPQNGPSADDNANLVNGLLDANAEQTEPDVWETTVSTDASGKILEITNKIQTEQLQYVPALDDPLEPYFCLFWYRRASTLSGGEYPPSEWPGIEDRYYAYLIEWNQALILAKLTNRKSPLATTRNPSKRVMYFIAINGADKSRVAVPMESYSKDDIFLKAFQDSMTNAATLDLAGTGLQDILERESTTHESTRPDIKIQSKKPKGYDMNLQWYRFKLKRLPFISDPIADEYIKLPKTIRQAVTYQHNNLFSLRPKVKELYVSKKTMKELKDNTVKYKWVQKEYTVPYRTGSGKPGVFILDQKAMYQNSYLELHDTAPWEIAWKEACSDIDPPAYARYRDVSGITLLIEVLAQGGAVVTKDIIEGICRDLKSGTNTKPVDTNFIVVSVRSDEQKKKYSFLASLSPYQDYSVYMEPSDVIKFLTAYPPRKLPSIAEHQTFVGALDGIDKNPTQSKKLAAEYVKMEQAQRSVSRTNMKNVSVASVGRATGAPRTITQASVMGGSATEVATGLSWPSPSSRVPMINENGVNWRSPRCYPSEWLHRHAWGWGDEKNLNDNQVYNNLIFGSSECNTIMIRYEKAWQRLFTSEAIIYEATTLPADRSVKKLRHARAVLVTVNTDPRPENANITDIKIENGTLVRYDYMIEHNQVKKQRTEYRPNDVPLDHTESSPIDATNENDYWTRLPFRNPACYDLCYRLRWLSDPQKPSILASLPIKDLQTRFSPFSRAVFTRLEWLLDDAITEKYIGHAIERIGPPLPLNITPTPQNDPNGNVQPIAMAMVSRLQGLALSSSSNNETTWQKVVKGEEVKLGGVILHNVGLTHMTQRHQIDVPISTVNAIRSNDIPGIDGSSPSPSHISAMIHPSKAGLAHIASTSMVKRVALARMPAIAMFNDGNTGDNDTTSPPMPAHGPTIPDGYVLHGDINLFGICTEKLYDFDDPINGSRQLVVIQPDSENRLSSFVPALAGIHLNQLSFAYNPYDRGFVKAGTWLHAQLTFDGPLSGISTTLKDVFGQTIPCIDIECQLSPFCDWTTPLSPRSITMRGIIPRTNIPLGDCLNIIELGVGVSIYQKMQPRPPHEWEMATEYSFFGRAQLLGYDDQEAPLVLDFIMSVSDDGLASISLSAGNPGPHCFGVSGLKLSELNLYASFVANSPGNLMFVAEATLSTSVTSIHLEGYYSRGDWSIFSQIEHFTVNDLIGLYDELFEYSLLDFNHDVEIQKVILFVGPDGFSFECDVVIEGHTALSALLIMDTRGVTFSGKVEGDIPLIDDVVLKEASLDIHVLTDRAIPEEEGLGSPNDTTEDVIMPPVVPTAKAASGYTFQFAFKGIIQVENQIFTAGLYIDKTEDGKLYKSVFGEAVGVFLPSNLNDAFKDTFVDQIAFTDICIMWTDAPADYIPSAPFPPAFPIVPGIQIAGHVVELASFDSAMNNRTATTGLTLSAVYRKGSGFELTVQLLVTQGISPKSKRVQSDTIVGLTFAIRKSLPYLIIGTTYSVKPPRSDTVLTGHGELLITPTKAVAEIQLTGDWKNPFNISDKLTLKLIALEMGIVYASPIWPSELALAFRLALDGAEGHAAVLLGEDPSTELISVEVDSLSMKQLVELADGFVTISWDPPSDLLKVNKVKYYISTGTFIGTQYYPPGVCFEASATMFNVNASIACTVDQSKQLISASGTLDPMTIGPLTVTGTGIAGSPAGKASFAVSLSTGASTVSINGAAVLGRHLITAMTTLDIALAIPAREVSMILHAAFDWSDTLKVKLRATMSGQFTSFRELSHLQFQIDFEMESNVLEAIHKAITDSIQAARQELDHEIAEAQEAIAAAEEQFDSDIIKAEGLVTEKQAALEVKKAIYREEEEKLRIHFLAEAERLEHAFKIAYAIYTGALSAGENHLRRTTENAELRKREAVKALETARRDARERIDIAERELQAALEDMNKRFGDAEAWLRHCQEKVEEAETHYRNMSWFKSLPALAALEAAKFLLILAEKVVEGPGYAAAKSVMSEAQVILATAQSSSDTLISEAEADIILAETEAKNMIDIASDALKKIRETGDEVTNSAAAQALWKAAVDAAADQAKKVDRLLHEIETSIEEVELKIAQVALDALQASADTALIAASKAVGTAGIFGDTILDASQWIVDHAFILKIEKIKVTGDLSALTLRGGSLSCAINGTFANDPFAFTLDFAPGKTDDFVHTIYLTLMDKTKRGEIKVPSIMNTNKNIILAADDAIYKSRQARNFAGSFKEAVKVYSEAEIAQALAKKRFNNREITTGNEADLAASKIGLADADIGITLNYVRDRLVIRGQPIFHFDEPAATATTAVLDWSGVTPVYKEGSTIDQSDYENFGWEIGFLCNVEHPENPRVTFTFSTDHRMTFDQIPLNKEQISVRVKPMIRRENPVADEIWALTYHEVSAQRPKPQSIEDMSPRLVFVAWYGEPEYHFTVCLEKTTKLYIQWVLLTNGDSAQSQVVSESSYDMFAGERSAMISISEKDIHPTPDNSHVVALKYRLEEALDSPSKLVNITNNWIPVPPSSIQGMSPRFICTSHDYLPAFQLFLSPKNAVRVMIHVSTDLSAQRYPEESFDVGAGQDCLVFSKKVTDVPGLSVYQPRTPIYVDVRLVAPDREPLAQRIFIAT</sequence>
<dbReference type="EMBL" id="CP144523">
    <property type="protein sequence ID" value="WWC70419.1"/>
    <property type="molecule type" value="Genomic_DNA"/>
</dbReference>
<evidence type="ECO:0000256" key="1">
    <source>
        <dbReference type="SAM" id="Coils"/>
    </source>
</evidence>
<dbReference type="STRING" id="1296096.A0A1B9I1V4"/>
<protein>
    <submittedName>
        <fullName evidence="2">Uncharacterized protein</fullName>
    </submittedName>
</protein>
<reference evidence="2" key="1">
    <citation type="submission" date="2013-07" db="EMBL/GenBank/DDBJ databases">
        <title>The Genome Sequence of Cryptococcus pinus CBS10737.</title>
        <authorList>
            <consortium name="The Broad Institute Genome Sequencing Platform"/>
            <person name="Cuomo C."/>
            <person name="Litvintseva A."/>
            <person name="Chen Y."/>
            <person name="Heitman J."/>
            <person name="Sun S."/>
            <person name="Springer D."/>
            <person name="Dromer F."/>
            <person name="Young S.K."/>
            <person name="Zeng Q."/>
            <person name="Gargeya S."/>
            <person name="Fitzgerald M."/>
            <person name="Abouelleil A."/>
            <person name="Alvarado L."/>
            <person name="Berlin A.M."/>
            <person name="Chapman S.B."/>
            <person name="Dewar J."/>
            <person name="Goldberg J."/>
            <person name="Griggs A."/>
            <person name="Gujja S."/>
            <person name="Hansen M."/>
            <person name="Howarth C."/>
            <person name="Imamovic A."/>
            <person name="Larimer J."/>
            <person name="McCowan C."/>
            <person name="Murphy C."/>
            <person name="Pearson M."/>
            <person name="Priest M."/>
            <person name="Roberts A."/>
            <person name="Saif S."/>
            <person name="Shea T."/>
            <person name="Sykes S."/>
            <person name="Wortman J."/>
            <person name="Nusbaum C."/>
            <person name="Birren B."/>
        </authorList>
    </citation>
    <scope>NUCLEOTIDE SEQUENCE [LARGE SCALE GENOMIC DNA]</scope>
    <source>
        <strain evidence="2">CBS 10737</strain>
    </source>
</reference>
<evidence type="ECO:0000313" key="2">
    <source>
        <dbReference type="EMBL" id="OCF49530.1"/>
    </source>
</evidence>
<dbReference type="GeneID" id="30172420"/>
<reference evidence="3" key="2">
    <citation type="submission" date="2013-07" db="EMBL/GenBank/DDBJ databases">
        <authorList>
            <consortium name="The Broad Institute Genome Sequencing Platform"/>
            <person name="Cuomo C."/>
            <person name="Litvintseva A."/>
            <person name="Chen Y."/>
            <person name="Heitman J."/>
            <person name="Sun S."/>
            <person name="Springer D."/>
            <person name="Dromer F."/>
            <person name="Young S.K."/>
            <person name="Zeng Q."/>
            <person name="Gargeya S."/>
            <person name="Fitzgerald M."/>
            <person name="Abouelleil A."/>
            <person name="Alvarado L."/>
            <person name="Berlin A.M."/>
            <person name="Chapman S.B."/>
            <person name="Dewar J."/>
            <person name="Goldberg J."/>
            <person name="Griggs A."/>
            <person name="Gujja S."/>
            <person name="Hansen M."/>
            <person name="Howarth C."/>
            <person name="Imamovic A."/>
            <person name="Larimer J."/>
            <person name="McCowan C."/>
            <person name="Murphy C."/>
            <person name="Pearson M."/>
            <person name="Priest M."/>
            <person name="Roberts A."/>
            <person name="Saif S."/>
            <person name="Shea T."/>
            <person name="Sykes S."/>
            <person name="Wortman J."/>
            <person name="Nusbaum C."/>
            <person name="Birren B."/>
        </authorList>
    </citation>
    <scope>NUCLEOTIDE SEQUENCE</scope>
    <source>
        <strain evidence="3">CBS 10737</strain>
    </source>
</reference>
<accession>A0A1B9I1V4</accession>
<dbReference type="OrthoDB" id="3219467at2759"/>